<reference evidence="1" key="1">
    <citation type="submission" date="2023-10" db="EMBL/GenBank/DDBJ databases">
        <authorList>
            <person name="Rodriguez Cubillos JULIANA M."/>
            <person name="De Vega J."/>
        </authorList>
    </citation>
    <scope>NUCLEOTIDE SEQUENCE</scope>
</reference>
<sequence>MILCPHNIKFATMAASCNFQKIHLLAFFHLTLSLLLLVTSHGAPLSFNYDQLGSDKTKALNFSGTDVYQDNQVLQLTRYEKDSLGRVTYSKLFHLWDINTNQVTDFTTRFSFTINTPNKTNHGDGITFYLAHPNFPLPVPRDGSGIGLVSPVKLNNPNFRKEYPFVAVEFDTFFNDFDPKYDHVGIDVNSISTSYTTQWFTSMDERGYDAEVSYNSSSNNLSVTFTGYSDNKMIQQNLWSVVDLREVLPDWVEFGFTSATGLLWGEYHTLNSWSFNSNLDFEAEKDGTKIGLVIGLSVGGAVVLICVIGLVCFVKWKLRNKYTNDVLHSDLAMDNDFERSSLPKKFTFEELARATNNFAKEHKIGEGGFGGVYKGFIKDLKTHVAIKKVSKESNQGVKEYASEVKVISQLRHKNLVQLFGWCHRQNDLLLVYEFVQNGSLDSYLFKGKGLLTWTVRYNIARGLASALLYLHEECEQCVLHRDIKPSNIMLDTNFNTKLGDFGLARLMNHEIESKTTVLAGTYGYLSPEAATRGKASREADVYSFGVVALEIACGRKAIEPSLVEDNIYLVDWVLELYGKGELLKGSDSRLYGEFNEKEIERLMIVGLWCTHIDHVQRPMIRQVVQVLNFDAPLPNLPLQMNASTYNTSFYSVSSKSKSPSDFATKTSTSSNSTVTGSSSQSSTAFEIISPSAALLNTF</sequence>
<organism evidence="1 2">
    <name type="scientific">Trifolium pratense</name>
    <name type="common">Red clover</name>
    <dbReference type="NCBI Taxonomy" id="57577"/>
    <lineage>
        <taxon>Eukaryota</taxon>
        <taxon>Viridiplantae</taxon>
        <taxon>Streptophyta</taxon>
        <taxon>Embryophyta</taxon>
        <taxon>Tracheophyta</taxon>
        <taxon>Spermatophyta</taxon>
        <taxon>Magnoliopsida</taxon>
        <taxon>eudicotyledons</taxon>
        <taxon>Gunneridae</taxon>
        <taxon>Pentapetalae</taxon>
        <taxon>rosids</taxon>
        <taxon>fabids</taxon>
        <taxon>Fabales</taxon>
        <taxon>Fabaceae</taxon>
        <taxon>Papilionoideae</taxon>
        <taxon>50 kb inversion clade</taxon>
        <taxon>NPAAA clade</taxon>
        <taxon>Hologalegina</taxon>
        <taxon>IRL clade</taxon>
        <taxon>Trifolieae</taxon>
        <taxon>Trifolium</taxon>
    </lineage>
</organism>
<dbReference type="EMBL" id="CASHSV030000823">
    <property type="protein sequence ID" value="CAJ2678226.1"/>
    <property type="molecule type" value="Genomic_DNA"/>
</dbReference>
<protein>
    <submittedName>
        <fullName evidence="1">Uncharacterized protein</fullName>
    </submittedName>
</protein>
<accession>A0ACB0MCD3</accession>
<dbReference type="Proteomes" id="UP001177021">
    <property type="component" value="Unassembled WGS sequence"/>
</dbReference>
<name>A0ACB0MCD3_TRIPR</name>
<gene>
    <name evidence="1" type="ORF">MILVUS5_LOCUS40550</name>
</gene>
<comment type="caution">
    <text evidence="1">The sequence shown here is derived from an EMBL/GenBank/DDBJ whole genome shotgun (WGS) entry which is preliminary data.</text>
</comment>
<evidence type="ECO:0000313" key="2">
    <source>
        <dbReference type="Proteomes" id="UP001177021"/>
    </source>
</evidence>
<evidence type="ECO:0000313" key="1">
    <source>
        <dbReference type="EMBL" id="CAJ2678226.1"/>
    </source>
</evidence>
<keyword evidence="2" id="KW-1185">Reference proteome</keyword>
<proteinExistence type="predicted"/>